<evidence type="ECO:0000256" key="4">
    <source>
        <dbReference type="ARBA" id="ARBA00022840"/>
    </source>
</evidence>
<dbReference type="InterPro" id="IPR000719">
    <property type="entry name" value="Prot_kinase_dom"/>
</dbReference>
<dbReference type="InterPro" id="IPR011009">
    <property type="entry name" value="Kinase-like_dom_sf"/>
</dbReference>
<keyword evidence="5" id="KW-1133">Transmembrane helix</keyword>
<dbReference type="SMART" id="SM00220">
    <property type="entry name" value="S_TKc"/>
    <property type="match status" value="1"/>
</dbReference>
<reference evidence="7 8" key="1">
    <citation type="journal article" date="2020" name="Arch. Microbiol.">
        <title>The genome sequence of the giant phototrophic gammaproteobacterium Thiospirillum jenense gives insight into its physiological properties and phylogenetic relationships.</title>
        <authorList>
            <person name="Imhoff J.F."/>
            <person name="Meyer T.E."/>
            <person name="Kyndt J.A."/>
        </authorList>
    </citation>
    <scope>NUCLEOTIDE SEQUENCE [LARGE SCALE GENOMIC DNA]</scope>
    <source>
        <strain evidence="7 8">DSM 216</strain>
    </source>
</reference>
<dbReference type="PANTHER" id="PTHR43289">
    <property type="entry name" value="MITOGEN-ACTIVATED PROTEIN KINASE KINASE KINASE 20-RELATED"/>
    <property type="match status" value="1"/>
</dbReference>
<evidence type="ECO:0000313" key="7">
    <source>
        <dbReference type="EMBL" id="MBB1125236.1"/>
    </source>
</evidence>
<accession>A0A839HCV1</accession>
<dbReference type="CDD" id="cd14014">
    <property type="entry name" value="STKc_PknB_like"/>
    <property type="match status" value="1"/>
</dbReference>
<name>A0A839HCV1_9GAMM</name>
<dbReference type="RefSeq" id="WP_182582416.1">
    <property type="nucleotide sequence ID" value="NZ_JABVCQ010000005.1"/>
</dbReference>
<protein>
    <submittedName>
        <fullName evidence="7">Serine/threonine protein kinase</fullName>
    </submittedName>
</protein>
<dbReference type="InterPro" id="IPR008271">
    <property type="entry name" value="Ser/Thr_kinase_AS"/>
</dbReference>
<keyword evidence="2" id="KW-0547">Nucleotide-binding</keyword>
<evidence type="ECO:0000256" key="1">
    <source>
        <dbReference type="ARBA" id="ARBA00022679"/>
    </source>
</evidence>
<evidence type="ECO:0000256" key="3">
    <source>
        <dbReference type="ARBA" id="ARBA00022777"/>
    </source>
</evidence>
<dbReference type="Gene3D" id="1.10.510.10">
    <property type="entry name" value="Transferase(Phosphotransferase) domain 1"/>
    <property type="match status" value="1"/>
</dbReference>
<evidence type="ECO:0000256" key="5">
    <source>
        <dbReference type="SAM" id="Phobius"/>
    </source>
</evidence>
<sequence>MHPDSNLTALPVGTRLNEFIIRELLGRGGVGIVYAAEHAMLNELFVIKEYLPWDLAYRDAGDRVCPFPGMEQRFDYLRGKFLEEGRMLIDMARPRGHPNLVEVTAAFRENDTVYLCMRFERARTLADLLLKKPKLNEARIRAWLFPLLDGLAHAHSRNIWHRDIKPSNILIRDADHSPVLIDFGAAHWDRPNKTVTVIAQYTPDFAAPEQLIGGEKGPWTDIYSMAATWFFALTGSPPLSNELSSKWYLPYSDQFSLLFLKALHAALKTDPHDRPQTVNAWRALFTRPAPAVVQSPSSDVATAAPPRPPVIVVSMQQQSSVWGMDTQALTLANTGLEDLYFVAADEDDAEDSPPPAAPPTVTPPLFDNDSAAGHWVKIAIGLVSASIIIALALVAWLQFA</sequence>
<keyword evidence="4" id="KW-0067">ATP-binding</keyword>
<keyword evidence="7" id="KW-0723">Serine/threonine-protein kinase</keyword>
<keyword evidence="1" id="KW-0808">Transferase</keyword>
<dbReference type="GO" id="GO:0004674">
    <property type="term" value="F:protein serine/threonine kinase activity"/>
    <property type="evidence" value="ECO:0007669"/>
    <property type="project" value="UniProtKB-KW"/>
</dbReference>
<dbReference type="AlphaFoldDB" id="A0A839HCV1"/>
<dbReference type="Pfam" id="PF00069">
    <property type="entry name" value="Pkinase"/>
    <property type="match status" value="1"/>
</dbReference>
<evidence type="ECO:0000256" key="2">
    <source>
        <dbReference type="ARBA" id="ARBA00022741"/>
    </source>
</evidence>
<feature type="domain" description="Protein kinase" evidence="6">
    <location>
        <begin position="19"/>
        <end position="286"/>
    </location>
</feature>
<evidence type="ECO:0000259" key="6">
    <source>
        <dbReference type="PROSITE" id="PS50011"/>
    </source>
</evidence>
<dbReference type="PROSITE" id="PS50011">
    <property type="entry name" value="PROTEIN_KINASE_DOM"/>
    <property type="match status" value="1"/>
</dbReference>
<proteinExistence type="predicted"/>
<keyword evidence="3 7" id="KW-0418">Kinase</keyword>
<organism evidence="7 8">
    <name type="scientific">Thiospirillum jenense</name>
    <dbReference type="NCBI Taxonomy" id="1653858"/>
    <lineage>
        <taxon>Bacteria</taxon>
        <taxon>Pseudomonadati</taxon>
        <taxon>Pseudomonadota</taxon>
        <taxon>Gammaproteobacteria</taxon>
        <taxon>Chromatiales</taxon>
        <taxon>Chromatiaceae</taxon>
        <taxon>Thiospirillum</taxon>
    </lineage>
</organism>
<dbReference type="PANTHER" id="PTHR43289:SF6">
    <property type="entry name" value="SERINE_THREONINE-PROTEIN KINASE NEKL-3"/>
    <property type="match status" value="1"/>
</dbReference>
<dbReference type="PROSITE" id="PS00108">
    <property type="entry name" value="PROTEIN_KINASE_ST"/>
    <property type="match status" value="1"/>
</dbReference>
<comment type="caution">
    <text evidence="7">The sequence shown here is derived from an EMBL/GenBank/DDBJ whole genome shotgun (WGS) entry which is preliminary data.</text>
</comment>
<dbReference type="EMBL" id="JABVCQ010000005">
    <property type="protein sequence ID" value="MBB1125236.1"/>
    <property type="molecule type" value="Genomic_DNA"/>
</dbReference>
<keyword evidence="8" id="KW-1185">Reference proteome</keyword>
<dbReference type="Proteomes" id="UP000548632">
    <property type="component" value="Unassembled WGS sequence"/>
</dbReference>
<dbReference type="GO" id="GO:0005524">
    <property type="term" value="F:ATP binding"/>
    <property type="evidence" value="ECO:0007669"/>
    <property type="project" value="UniProtKB-KW"/>
</dbReference>
<keyword evidence="5" id="KW-0472">Membrane</keyword>
<gene>
    <name evidence="7" type="ORF">HUK38_03195</name>
</gene>
<dbReference type="SUPFAM" id="SSF56112">
    <property type="entry name" value="Protein kinase-like (PK-like)"/>
    <property type="match status" value="1"/>
</dbReference>
<feature type="transmembrane region" description="Helical" evidence="5">
    <location>
        <begin position="375"/>
        <end position="397"/>
    </location>
</feature>
<evidence type="ECO:0000313" key="8">
    <source>
        <dbReference type="Proteomes" id="UP000548632"/>
    </source>
</evidence>
<keyword evidence="5" id="KW-0812">Transmembrane</keyword>